<dbReference type="AlphaFoldDB" id="A0A0L0DQY6"/>
<evidence type="ECO:0000313" key="2">
    <source>
        <dbReference type="EMBL" id="KNC54719.1"/>
    </source>
</evidence>
<dbReference type="eggNOG" id="ENOG502QU2G">
    <property type="taxonomic scope" value="Eukaryota"/>
</dbReference>
<feature type="signal peptide" evidence="1">
    <location>
        <begin position="1"/>
        <end position="19"/>
    </location>
</feature>
<name>A0A0L0DQY6_THETB</name>
<feature type="chain" id="PRO_5005537797" evidence="1">
    <location>
        <begin position="20"/>
        <end position="507"/>
    </location>
</feature>
<sequence length="507" mass="55502">MRCVAFALALAALAMCASAGPLYDYVHAPDDDYTYEVMNQTIKGVDFTVYNVFLTSGEWMPQYSNKPMWTHWLQVCVPHKPRKDNDIALLYIDGGHTANKASPPSKGDALVEILCGTTGAVSAHLSAVPSEPLVFSNDPSGKSRTEDAIIAWTWKVWLESGGKADPTWLLRFPMVRSVLRAMDTIETFTASYGKDLVPVRRWLLAGASKRGWTTWMAAATAATAERPDRVVAAVPIVAPVGDLVFMIGDMYKAYNGFSFALDDYLDAGVIDYLNLPLFQSLLDLVTPTGPGFAANYSRQTILSIDATGDEFFMPEPWRAKTGSWVKPIEDAGATVIQRMVPNAEHSLTGHQIDVALTVQSFAVAIMEGKTIPVMSTSISVSDKLATIDVHIDPASSTNSQPKKCIGWHGYNKHTRDFRLITCADFKNPACLNPILWFDEPLVPMGNNSWTFSRAVPEAGYEGLFIECEFDFAGLSWLDPLKLTSFVSVAPTAFPFKPCPPTVCASGK</sequence>
<proteinExistence type="predicted"/>
<dbReference type="SUPFAM" id="SSF53474">
    <property type="entry name" value="alpha/beta-Hydrolases"/>
    <property type="match status" value="1"/>
</dbReference>
<dbReference type="Gene3D" id="3.40.50.1820">
    <property type="entry name" value="alpha/beta hydrolase"/>
    <property type="match status" value="1"/>
</dbReference>
<accession>A0A0L0DQY6</accession>
<dbReference type="RefSeq" id="XP_013761619.1">
    <property type="nucleotide sequence ID" value="XM_013906165.1"/>
</dbReference>
<dbReference type="PANTHER" id="PTHR31497:SF0">
    <property type="entry name" value="AUTOCRINE PROLIFERATION REPRESSOR PROTEIN A"/>
    <property type="match status" value="1"/>
</dbReference>
<gene>
    <name evidence="2" type="ORF">AMSG_01569</name>
</gene>
<dbReference type="Proteomes" id="UP000054408">
    <property type="component" value="Unassembled WGS sequence"/>
</dbReference>
<dbReference type="PANTHER" id="PTHR31497">
    <property type="entry name" value="AUTOCRINE PROLIFERATION REPRESSOR PROTEIN A"/>
    <property type="match status" value="1"/>
</dbReference>
<dbReference type="InterPro" id="IPR009199">
    <property type="entry name" value="PhoPQ-act_pathogen-rel_PqaA"/>
</dbReference>
<dbReference type="EMBL" id="GL349438">
    <property type="protein sequence ID" value="KNC54719.1"/>
    <property type="molecule type" value="Genomic_DNA"/>
</dbReference>
<keyword evidence="3" id="KW-1185">Reference proteome</keyword>
<reference evidence="2 3" key="1">
    <citation type="submission" date="2010-05" db="EMBL/GenBank/DDBJ databases">
        <title>The Genome Sequence of Thecamonas trahens ATCC 50062.</title>
        <authorList>
            <consortium name="The Broad Institute Genome Sequencing Platform"/>
            <person name="Russ C."/>
            <person name="Cuomo C."/>
            <person name="Shea T."/>
            <person name="Young S.K."/>
            <person name="Zeng Q."/>
            <person name="Koehrsen M."/>
            <person name="Haas B."/>
            <person name="Borodovsky M."/>
            <person name="Guigo R."/>
            <person name="Alvarado L."/>
            <person name="Berlin A."/>
            <person name="Bochicchio J."/>
            <person name="Borenstein D."/>
            <person name="Chapman S."/>
            <person name="Chen Z."/>
            <person name="Freedman E."/>
            <person name="Gellesch M."/>
            <person name="Goldberg J."/>
            <person name="Griggs A."/>
            <person name="Gujja S."/>
            <person name="Heilman E."/>
            <person name="Heiman D."/>
            <person name="Hepburn T."/>
            <person name="Howarth C."/>
            <person name="Jen D."/>
            <person name="Larson L."/>
            <person name="Mehta T."/>
            <person name="Park D."/>
            <person name="Pearson M."/>
            <person name="Roberts A."/>
            <person name="Saif S."/>
            <person name="Shenoy N."/>
            <person name="Sisk P."/>
            <person name="Stolte C."/>
            <person name="Sykes S."/>
            <person name="Thomson T."/>
            <person name="Walk T."/>
            <person name="White J."/>
            <person name="Yandava C."/>
            <person name="Burger G."/>
            <person name="Gray M.W."/>
            <person name="Holland P.W.H."/>
            <person name="King N."/>
            <person name="Lang F.B.F."/>
            <person name="Roger A.J."/>
            <person name="Ruiz-Trillo I."/>
            <person name="Lander E."/>
            <person name="Nusbaum C."/>
        </authorList>
    </citation>
    <scope>NUCLEOTIDE SEQUENCE [LARGE SCALE GENOMIC DNA]</scope>
    <source>
        <strain evidence="2 3">ATCC 50062</strain>
    </source>
</reference>
<dbReference type="GeneID" id="25561315"/>
<organism evidence="2 3">
    <name type="scientific">Thecamonas trahens ATCC 50062</name>
    <dbReference type="NCBI Taxonomy" id="461836"/>
    <lineage>
        <taxon>Eukaryota</taxon>
        <taxon>Apusozoa</taxon>
        <taxon>Apusomonadida</taxon>
        <taxon>Apusomonadidae</taxon>
        <taxon>Thecamonas</taxon>
    </lineage>
</organism>
<dbReference type="STRING" id="461836.A0A0L0DQY6"/>
<dbReference type="Pfam" id="PF10142">
    <property type="entry name" value="PhoPQ_related"/>
    <property type="match status" value="1"/>
</dbReference>
<dbReference type="OMA" id="GWASWHA"/>
<dbReference type="InterPro" id="IPR029058">
    <property type="entry name" value="AB_hydrolase_fold"/>
</dbReference>
<keyword evidence="1" id="KW-0732">Signal</keyword>
<dbReference type="OrthoDB" id="2020799at2759"/>
<evidence type="ECO:0000256" key="1">
    <source>
        <dbReference type="SAM" id="SignalP"/>
    </source>
</evidence>
<evidence type="ECO:0000313" key="3">
    <source>
        <dbReference type="Proteomes" id="UP000054408"/>
    </source>
</evidence>
<protein>
    <submittedName>
        <fullName evidence="2">Autocrine proliferation repressor protein A</fullName>
    </submittedName>
</protein>